<dbReference type="EMBL" id="VFOW01000001">
    <property type="protein sequence ID" value="TQL76306.1"/>
    <property type="molecule type" value="Genomic_DNA"/>
</dbReference>
<dbReference type="Gene3D" id="1.10.10.60">
    <property type="entry name" value="Homeodomain-like"/>
    <property type="match status" value="1"/>
</dbReference>
<comment type="caution">
    <text evidence="4">The sequence shown here is derived from an EMBL/GenBank/DDBJ whole genome shotgun (WGS) entry which is preliminary data.</text>
</comment>
<dbReference type="PROSITE" id="PS01124">
    <property type="entry name" value="HTH_ARAC_FAMILY_2"/>
    <property type="match status" value="1"/>
</dbReference>
<dbReference type="SUPFAM" id="SSF46689">
    <property type="entry name" value="Homeodomain-like"/>
    <property type="match status" value="2"/>
</dbReference>
<dbReference type="SUPFAM" id="SSF52317">
    <property type="entry name" value="Class I glutamine amidotransferase-like"/>
    <property type="match status" value="1"/>
</dbReference>
<dbReference type="CDD" id="cd03137">
    <property type="entry name" value="GATase1_AraC_1"/>
    <property type="match status" value="1"/>
</dbReference>
<dbReference type="Proteomes" id="UP000317043">
    <property type="component" value="Unassembled WGS sequence"/>
</dbReference>
<dbReference type="InterPro" id="IPR018060">
    <property type="entry name" value="HTH_AraC"/>
</dbReference>
<dbReference type="Gene3D" id="3.40.50.880">
    <property type="match status" value="1"/>
</dbReference>
<proteinExistence type="predicted"/>
<gene>
    <name evidence="4" type="ORF">FB566_1831</name>
</gene>
<evidence type="ECO:0000256" key="2">
    <source>
        <dbReference type="ARBA" id="ARBA00023163"/>
    </source>
</evidence>
<organism evidence="4 5">
    <name type="scientific">Stackebrandtia endophytica</name>
    <dbReference type="NCBI Taxonomy" id="1496996"/>
    <lineage>
        <taxon>Bacteria</taxon>
        <taxon>Bacillati</taxon>
        <taxon>Actinomycetota</taxon>
        <taxon>Actinomycetes</taxon>
        <taxon>Glycomycetales</taxon>
        <taxon>Glycomycetaceae</taxon>
        <taxon>Stackebrandtia</taxon>
    </lineage>
</organism>
<name>A0A543AUP3_9ACTN</name>
<dbReference type="Pfam" id="PF01965">
    <property type="entry name" value="DJ-1_PfpI"/>
    <property type="match status" value="1"/>
</dbReference>
<keyword evidence="5" id="KW-1185">Reference proteome</keyword>
<dbReference type="Pfam" id="PF12833">
    <property type="entry name" value="HTH_18"/>
    <property type="match status" value="1"/>
</dbReference>
<dbReference type="PANTHER" id="PTHR43130:SF3">
    <property type="entry name" value="HTH-TYPE TRANSCRIPTIONAL REGULATOR RV1931C"/>
    <property type="match status" value="1"/>
</dbReference>
<dbReference type="OrthoDB" id="4350011at2"/>
<dbReference type="InterPro" id="IPR002818">
    <property type="entry name" value="DJ-1/PfpI"/>
</dbReference>
<evidence type="ECO:0000313" key="5">
    <source>
        <dbReference type="Proteomes" id="UP000317043"/>
    </source>
</evidence>
<feature type="domain" description="HTH araC/xylS-type" evidence="3">
    <location>
        <begin position="231"/>
        <end position="329"/>
    </location>
</feature>
<dbReference type="InParanoid" id="A0A543AUP3"/>
<keyword evidence="2" id="KW-0804">Transcription</keyword>
<dbReference type="PANTHER" id="PTHR43130">
    <property type="entry name" value="ARAC-FAMILY TRANSCRIPTIONAL REGULATOR"/>
    <property type="match status" value="1"/>
</dbReference>
<dbReference type="InterPro" id="IPR029062">
    <property type="entry name" value="Class_I_gatase-like"/>
</dbReference>
<dbReference type="InterPro" id="IPR052158">
    <property type="entry name" value="INH-QAR"/>
</dbReference>
<accession>A0A543AUP3</accession>
<dbReference type="RefSeq" id="WP_142037519.1">
    <property type="nucleotide sequence ID" value="NZ_JBHTGS010000001.1"/>
</dbReference>
<keyword evidence="1" id="KW-0805">Transcription regulation</keyword>
<evidence type="ECO:0000313" key="4">
    <source>
        <dbReference type="EMBL" id="TQL76306.1"/>
    </source>
</evidence>
<dbReference type="GO" id="GO:0043565">
    <property type="term" value="F:sequence-specific DNA binding"/>
    <property type="evidence" value="ECO:0007669"/>
    <property type="project" value="InterPro"/>
</dbReference>
<dbReference type="InterPro" id="IPR009057">
    <property type="entry name" value="Homeodomain-like_sf"/>
</dbReference>
<evidence type="ECO:0000256" key="1">
    <source>
        <dbReference type="ARBA" id="ARBA00023015"/>
    </source>
</evidence>
<sequence>MRKDLAMDDEYVSNPHRVAVLAQPGVIPFELGIPARIFGIARDEARRHLYRVTTCAVTPGPVATSADFDIVVNHGLEVLAQSDTVVVPASYEQGPAMTGGALPEVLKDALCGLPTTTRVASICIGSFVLAAAGLLNGRRATTHWTYTDAFSRHYPRITVDPDVLFVEDGNLLTSAGVAAGIDLCLHMVRSDHGSEVANRVARSSLVPPWRDGGQAQYIERPVPEPTQTSTAPAREWALRRLGEPVTLAQMAGVARMSVRTFSRRFVDEVGLTPGQWLIGQRIDHARRLLESTDRTTDQIARDAGFGTAASMRRHLHARLGVSPMAYRRTFGRD</sequence>
<dbReference type="AlphaFoldDB" id="A0A543AUP3"/>
<evidence type="ECO:0000259" key="3">
    <source>
        <dbReference type="PROSITE" id="PS01124"/>
    </source>
</evidence>
<reference evidence="4 5" key="1">
    <citation type="submission" date="2019-06" db="EMBL/GenBank/DDBJ databases">
        <title>Sequencing the genomes of 1000 actinobacteria strains.</title>
        <authorList>
            <person name="Klenk H.-P."/>
        </authorList>
    </citation>
    <scope>NUCLEOTIDE SEQUENCE [LARGE SCALE GENOMIC DNA]</scope>
    <source>
        <strain evidence="4 5">DSM 45928</strain>
    </source>
</reference>
<protein>
    <submittedName>
        <fullName evidence="4">AraC family transcriptional regulator with amidase-like domain</fullName>
    </submittedName>
</protein>
<dbReference type="SMART" id="SM00342">
    <property type="entry name" value="HTH_ARAC"/>
    <property type="match status" value="1"/>
</dbReference>
<dbReference type="GO" id="GO:0003700">
    <property type="term" value="F:DNA-binding transcription factor activity"/>
    <property type="evidence" value="ECO:0007669"/>
    <property type="project" value="InterPro"/>
</dbReference>